<evidence type="ECO:0000313" key="3">
    <source>
        <dbReference type="Proteomes" id="UP000286045"/>
    </source>
</evidence>
<keyword evidence="1" id="KW-1133">Transmembrane helix</keyword>
<feature type="transmembrane region" description="Helical" evidence="1">
    <location>
        <begin position="71"/>
        <end position="90"/>
    </location>
</feature>
<name>A0A439CUB4_9PEZI</name>
<evidence type="ECO:0000313" key="2">
    <source>
        <dbReference type="EMBL" id="RWA05747.1"/>
    </source>
</evidence>
<comment type="caution">
    <text evidence="2">The sequence shown here is derived from an EMBL/GenBank/DDBJ whole genome shotgun (WGS) entry which is preliminary data.</text>
</comment>
<dbReference type="AlphaFoldDB" id="A0A439CUB4"/>
<gene>
    <name evidence="2" type="ORF">EKO27_g9357</name>
</gene>
<proteinExistence type="predicted"/>
<organism evidence="2 3">
    <name type="scientific">Xylaria grammica</name>
    <dbReference type="NCBI Taxonomy" id="363999"/>
    <lineage>
        <taxon>Eukaryota</taxon>
        <taxon>Fungi</taxon>
        <taxon>Dikarya</taxon>
        <taxon>Ascomycota</taxon>
        <taxon>Pezizomycotina</taxon>
        <taxon>Sordariomycetes</taxon>
        <taxon>Xylariomycetidae</taxon>
        <taxon>Xylariales</taxon>
        <taxon>Xylariaceae</taxon>
        <taxon>Xylaria</taxon>
    </lineage>
</organism>
<keyword evidence="1" id="KW-0472">Membrane</keyword>
<keyword evidence="3" id="KW-1185">Reference proteome</keyword>
<dbReference type="EMBL" id="RYZI01000404">
    <property type="protein sequence ID" value="RWA05747.1"/>
    <property type="molecule type" value="Genomic_DNA"/>
</dbReference>
<accession>A0A439CUB4</accession>
<protein>
    <submittedName>
        <fullName evidence="2">Uncharacterized protein</fullName>
    </submittedName>
</protein>
<dbReference type="Proteomes" id="UP000286045">
    <property type="component" value="Unassembled WGS sequence"/>
</dbReference>
<keyword evidence="1" id="KW-0812">Transmembrane</keyword>
<evidence type="ECO:0000256" key="1">
    <source>
        <dbReference type="SAM" id="Phobius"/>
    </source>
</evidence>
<feature type="transmembrane region" description="Helical" evidence="1">
    <location>
        <begin position="48"/>
        <end position="65"/>
    </location>
</feature>
<reference evidence="2 3" key="1">
    <citation type="submission" date="2018-12" db="EMBL/GenBank/DDBJ databases">
        <title>Draft genome sequence of Xylaria grammica IHI A82.</title>
        <authorList>
            <person name="Buettner E."/>
            <person name="Kellner H."/>
        </authorList>
    </citation>
    <scope>NUCLEOTIDE SEQUENCE [LARGE SCALE GENOMIC DNA]</scope>
    <source>
        <strain evidence="2 3">IHI A82</strain>
    </source>
</reference>
<sequence length="97" mass="10477">MPLYPEYLERALSNTMHFQQAIPKELLSAPNLGAPPSLGRMDRKDKKPVLLVLAVLLALPVFQAIGESRGMRPALATLFALVMASIPAFVSSAKAAF</sequence>